<comment type="similarity">
    <text evidence="1">Belongs to the TOM1 family.</text>
</comment>
<accession>A0ABC8SZM3</accession>
<evidence type="ECO:0000256" key="2">
    <source>
        <dbReference type="SAM" id="MobiDB-lite"/>
    </source>
</evidence>
<sequence>MHTRIIETAGDSEVLLVEALNVNDEIQKLLSKYEEINKSSGIPQEPEPAMIPIVVEPHDLPRLGKGEVLIRKLVGSRAGGLVWSNDDMMDDLDEMIFGKKAGGTSEVGHDTKKQQSSPKDDLISF</sequence>
<proteinExistence type="inferred from homology"/>
<feature type="domain" description="GAT" evidence="3">
    <location>
        <begin position="1"/>
        <end position="38"/>
    </location>
</feature>
<dbReference type="SUPFAM" id="SSF89009">
    <property type="entry name" value="GAT-like domain"/>
    <property type="match status" value="1"/>
</dbReference>
<evidence type="ECO:0000259" key="3">
    <source>
        <dbReference type="PROSITE" id="PS50909"/>
    </source>
</evidence>
<evidence type="ECO:0000313" key="4">
    <source>
        <dbReference type="EMBL" id="CAK9162644.1"/>
    </source>
</evidence>
<comment type="caution">
    <text evidence="4">The sequence shown here is derived from an EMBL/GenBank/DDBJ whole genome shotgun (WGS) entry which is preliminary data.</text>
</comment>
<dbReference type="Proteomes" id="UP001642360">
    <property type="component" value="Unassembled WGS sequence"/>
</dbReference>
<protein>
    <recommendedName>
        <fullName evidence="3">GAT domain-containing protein</fullName>
    </recommendedName>
</protein>
<dbReference type="AlphaFoldDB" id="A0ABC8SZM3"/>
<dbReference type="PANTHER" id="PTHR46646:SF1">
    <property type="entry name" value="TOM1-LIKE PROTEIN 1"/>
    <property type="match status" value="1"/>
</dbReference>
<feature type="compositionally biased region" description="Basic and acidic residues" evidence="2">
    <location>
        <begin position="107"/>
        <end position="125"/>
    </location>
</feature>
<evidence type="ECO:0000256" key="1">
    <source>
        <dbReference type="ARBA" id="ARBA00007708"/>
    </source>
</evidence>
<dbReference type="InterPro" id="IPR004152">
    <property type="entry name" value="GAT_dom"/>
</dbReference>
<dbReference type="PROSITE" id="PS50909">
    <property type="entry name" value="GAT"/>
    <property type="match status" value="1"/>
</dbReference>
<evidence type="ECO:0000313" key="5">
    <source>
        <dbReference type="Proteomes" id="UP001642360"/>
    </source>
</evidence>
<feature type="region of interest" description="Disordered" evidence="2">
    <location>
        <begin position="101"/>
        <end position="125"/>
    </location>
</feature>
<dbReference type="InterPro" id="IPR044836">
    <property type="entry name" value="TOL_plant"/>
</dbReference>
<gene>
    <name evidence="4" type="ORF">ILEXP_LOCUS31527</name>
</gene>
<dbReference type="EMBL" id="CAUOFW020003924">
    <property type="protein sequence ID" value="CAK9162644.1"/>
    <property type="molecule type" value="Genomic_DNA"/>
</dbReference>
<name>A0ABC8SZM3_9AQUA</name>
<keyword evidence="5" id="KW-1185">Reference proteome</keyword>
<organism evidence="4 5">
    <name type="scientific">Ilex paraguariensis</name>
    <name type="common">yerba mate</name>
    <dbReference type="NCBI Taxonomy" id="185542"/>
    <lineage>
        <taxon>Eukaryota</taxon>
        <taxon>Viridiplantae</taxon>
        <taxon>Streptophyta</taxon>
        <taxon>Embryophyta</taxon>
        <taxon>Tracheophyta</taxon>
        <taxon>Spermatophyta</taxon>
        <taxon>Magnoliopsida</taxon>
        <taxon>eudicotyledons</taxon>
        <taxon>Gunneridae</taxon>
        <taxon>Pentapetalae</taxon>
        <taxon>asterids</taxon>
        <taxon>campanulids</taxon>
        <taxon>Aquifoliales</taxon>
        <taxon>Aquifoliaceae</taxon>
        <taxon>Ilex</taxon>
    </lineage>
</organism>
<dbReference type="PANTHER" id="PTHR46646">
    <property type="entry name" value="TOM1-LIKE PROTEIN 1"/>
    <property type="match status" value="1"/>
</dbReference>
<reference evidence="4 5" key="1">
    <citation type="submission" date="2024-02" db="EMBL/GenBank/DDBJ databases">
        <authorList>
            <person name="Vignale AGUSTIN F."/>
            <person name="Sosa J E."/>
            <person name="Modenutti C."/>
        </authorList>
    </citation>
    <scope>NUCLEOTIDE SEQUENCE [LARGE SCALE GENOMIC DNA]</scope>
</reference>